<dbReference type="GeneID" id="5492764"/>
<evidence type="ECO:0000313" key="2">
    <source>
        <dbReference type="Proteomes" id="UP000001312"/>
    </source>
</evidence>
<dbReference type="InParanoid" id="A7EA46"/>
<dbReference type="Proteomes" id="UP000001312">
    <property type="component" value="Unassembled WGS sequence"/>
</dbReference>
<keyword evidence="2" id="KW-1185">Reference proteome</keyword>
<dbReference type="AlphaFoldDB" id="A7EA46"/>
<evidence type="ECO:0000313" key="1">
    <source>
        <dbReference type="EMBL" id="EDN99324.1"/>
    </source>
</evidence>
<gene>
    <name evidence="1" type="ORF">SS1G_02177</name>
</gene>
<protein>
    <submittedName>
        <fullName evidence="1">Uncharacterized protein</fullName>
    </submittedName>
</protein>
<organism evidence="1 2">
    <name type="scientific">Sclerotinia sclerotiorum (strain ATCC 18683 / 1980 / Ss-1)</name>
    <name type="common">White mold</name>
    <name type="synonym">Whetzelinia sclerotiorum</name>
    <dbReference type="NCBI Taxonomy" id="665079"/>
    <lineage>
        <taxon>Eukaryota</taxon>
        <taxon>Fungi</taxon>
        <taxon>Dikarya</taxon>
        <taxon>Ascomycota</taxon>
        <taxon>Pezizomycotina</taxon>
        <taxon>Leotiomycetes</taxon>
        <taxon>Helotiales</taxon>
        <taxon>Sclerotiniaceae</taxon>
        <taxon>Sclerotinia</taxon>
    </lineage>
</organism>
<accession>A7EA46</accession>
<name>A7EA46_SCLS1</name>
<dbReference type="HOGENOM" id="CLU_3175658_0_0_1"/>
<dbReference type="RefSeq" id="XP_001595962.1">
    <property type="nucleotide sequence ID" value="XM_001595912.1"/>
</dbReference>
<proteinExistence type="predicted"/>
<reference evidence="2" key="1">
    <citation type="journal article" date="2011" name="PLoS Genet.">
        <title>Genomic analysis of the necrotrophic fungal pathogens Sclerotinia sclerotiorum and Botrytis cinerea.</title>
        <authorList>
            <person name="Amselem J."/>
            <person name="Cuomo C.A."/>
            <person name="van Kan J.A."/>
            <person name="Viaud M."/>
            <person name="Benito E.P."/>
            <person name="Couloux A."/>
            <person name="Coutinho P.M."/>
            <person name="de Vries R.P."/>
            <person name="Dyer P.S."/>
            <person name="Fillinger S."/>
            <person name="Fournier E."/>
            <person name="Gout L."/>
            <person name="Hahn M."/>
            <person name="Kohn L."/>
            <person name="Lapalu N."/>
            <person name="Plummer K.M."/>
            <person name="Pradier J.M."/>
            <person name="Quevillon E."/>
            <person name="Sharon A."/>
            <person name="Simon A."/>
            <person name="ten Have A."/>
            <person name="Tudzynski B."/>
            <person name="Tudzynski P."/>
            <person name="Wincker P."/>
            <person name="Andrew M."/>
            <person name="Anthouard V."/>
            <person name="Beever R.E."/>
            <person name="Beffa R."/>
            <person name="Benoit I."/>
            <person name="Bouzid O."/>
            <person name="Brault B."/>
            <person name="Chen Z."/>
            <person name="Choquer M."/>
            <person name="Collemare J."/>
            <person name="Cotton P."/>
            <person name="Danchin E.G."/>
            <person name="Da Silva C."/>
            <person name="Gautier A."/>
            <person name="Giraud C."/>
            <person name="Giraud T."/>
            <person name="Gonzalez C."/>
            <person name="Grossetete S."/>
            <person name="Guldener U."/>
            <person name="Henrissat B."/>
            <person name="Howlett B.J."/>
            <person name="Kodira C."/>
            <person name="Kretschmer M."/>
            <person name="Lappartient A."/>
            <person name="Leroch M."/>
            <person name="Levis C."/>
            <person name="Mauceli E."/>
            <person name="Neuveglise C."/>
            <person name="Oeser B."/>
            <person name="Pearson M."/>
            <person name="Poulain J."/>
            <person name="Poussereau N."/>
            <person name="Quesneville H."/>
            <person name="Rascle C."/>
            <person name="Schumacher J."/>
            <person name="Segurens B."/>
            <person name="Sexton A."/>
            <person name="Silva E."/>
            <person name="Sirven C."/>
            <person name="Soanes D.M."/>
            <person name="Talbot N.J."/>
            <person name="Templeton M."/>
            <person name="Yandava C."/>
            <person name="Yarden O."/>
            <person name="Zeng Q."/>
            <person name="Rollins J.A."/>
            <person name="Lebrun M.H."/>
            <person name="Dickman M."/>
        </authorList>
    </citation>
    <scope>NUCLEOTIDE SEQUENCE [LARGE SCALE GENOMIC DNA]</scope>
    <source>
        <strain evidence="2">ATCC 18683 / 1980 / Ss-1</strain>
    </source>
</reference>
<dbReference type="EMBL" id="CH476623">
    <property type="protein sequence ID" value="EDN99324.1"/>
    <property type="molecule type" value="Genomic_DNA"/>
</dbReference>
<sequence>MPRVVKLLVKRKDFTYHNRCTYGEIHMEPMNNMRWIKSHQVVITLTY</sequence>
<dbReference type="KEGG" id="ssl:SS1G_02177"/>